<accession>A0A8F3EA23</accession>
<proteinExistence type="predicted"/>
<dbReference type="KEGG" id="vg:77932301"/>
<sequence>MPEPGKKYDILAYRVQGERPDGVTVTRDYIGRAKAEDAARRAAAGRTIIQHGQTVTLPPLANIRITPSAPIRWLYEDPALARGPEDL</sequence>
<name>A0A8F3EA23_9CAUD</name>
<dbReference type="RefSeq" id="YP_010656424.1">
    <property type="nucleotide sequence ID" value="NC_070838.1"/>
</dbReference>
<dbReference type="EMBL" id="MW862992">
    <property type="protein sequence ID" value="QWY82783.1"/>
    <property type="molecule type" value="Genomic_DNA"/>
</dbReference>
<dbReference type="Proteomes" id="UP000693725">
    <property type="component" value="Segment"/>
</dbReference>
<keyword evidence="2" id="KW-1185">Reference proteome</keyword>
<dbReference type="GeneID" id="77932301"/>
<evidence type="ECO:0000313" key="2">
    <source>
        <dbReference type="Proteomes" id="UP000693725"/>
    </source>
</evidence>
<protein>
    <submittedName>
        <fullName evidence="1">Uncharacterized protein</fullName>
    </submittedName>
</protein>
<reference evidence="1" key="1">
    <citation type="submission" date="2021-04" db="EMBL/GenBank/DDBJ databases">
        <authorList>
            <person name="Edwards E.G."/>
            <person name="Siddiqui F.A."/>
            <person name="Anastasi R.E."/>
            <person name="Conroy D.J."/>
            <person name="Gerton T.J."/>
            <person name="Laizure I.E."/>
            <person name="Reynolds J.D."/>
            <person name="Ulker M."/>
            <person name="Ouellette S.K."/>
            <person name="Duggan K.O."/>
            <person name="Johnson K.C."/>
            <person name="MacLea K.S."/>
            <person name="Garlena R.A."/>
            <person name="Russell D.A."/>
            <person name="Jacobs-Sera D."/>
            <person name="Hatfull G.F."/>
        </authorList>
    </citation>
    <scope>NUCLEOTIDE SEQUENCE</scope>
</reference>
<evidence type="ECO:0000313" key="1">
    <source>
        <dbReference type="EMBL" id="QWY82783.1"/>
    </source>
</evidence>
<organism evidence="1 2">
    <name type="scientific">Arthrobacter phage SilentRX</name>
    <dbReference type="NCBI Taxonomy" id="2836091"/>
    <lineage>
        <taxon>Viruses</taxon>
        <taxon>Duplodnaviria</taxon>
        <taxon>Heunggongvirae</taxon>
        <taxon>Uroviricota</taxon>
        <taxon>Caudoviricetes</taxon>
        <taxon>Silentrexvirus</taxon>
        <taxon>Silentrexvirus silentrx</taxon>
    </lineage>
</organism>
<gene>
    <name evidence="1" type="primary">43</name>
    <name evidence="1" type="ORF">SEA_SILENTRX_43</name>
</gene>